<accession>A0A1S9PDQ5</accession>
<dbReference type="SUPFAM" id="SSF50969">
    <property type="entry name" value="YVTN repeat-like/Quinoprotein amine dehydrogenase"/>
    <property type="match status" value="1"/>
</dbReference>
<evidence type="ECO:0008006" key="5">
    <source>
        <dbReference type="Google" id="ProtNLM"/>
    </source>
</evidence>
<dbReference type="Gene3D" id="1.25.40.10">
    <property type="entry name" value="Tetratricopeptide repeat domain"/>
    <property type="match status" value="1"/>
</dbReference>
<feature type="compositionally biased region" description="Polar residues" evidence="1">
    <location>
        <begin position="575"/>
        <end position="593"/>
    </location>
</feature>
<dbReference type="Proteomes" id="UP000189739">
    <property type="component" value="Unassembled WGS sequence"/>
</dbReference>
<dbReference type="PANTHER" id="PTHR43628">
    <property type="entry name" value="ACTIVATOR OF C KINASE PROTEIN 1-RELATED"/>
    <property type="match status" value="1"/>
</dbReference>
<dbReference type="STRING" id="1792845.BC343_08635"/>
<evidence type="ECO:0000313" key="3">
    <source>
        <dbReference type="EMBL" id="OOQ58718.1"/>
    </source>
</evidence>
<evidence type="ECO:0000256" key="1">
    <source>
        <dbReference type="SAM" id="MobiDB-lite"/>
    </source>
</evidence>
<dbReference type="OrthoDB" id="5464673at2"/>
<dbReference type="SMART" id="SM00671">
    <property type="entry name" value="SEL1"/>
    <property type="match status" value="4"/>
</dbReference>
<organism evidence="3 4">
    <name type="scientific">Mucilaginibacter pedocola</name>
    <dbReference type="NCBI Taxonomy" id="1792845"/>
    <lineage>
        <taxon>Bacteria</taxon>
        <taxon>Pseudomonadati</taxon>
        <taxon>Bacteroidota</taxon>
        <taxon>Sphingobacteriia</taxon>
        <taxon>Sphingobacteriales</taxon>
        <taxon>Sphingobacteriaceae</taxon>
        <taxon>Mucilaginibacter</taxon>
    </lineage>
</organism>
<proteinExistence type="predicted"/>
<keyword evidence="4" id="KW-1185">Reference proteome</keyword>
<dbReference type="PANTHER" id="PTHR43628:SF1">
    <property type="entry name" value="CHITIN SYNTHASE REGULATORY FACTOR 2-RELATED"/>
    <property type="match status" value="1"/>
</dbReference>
<dbReference type="SUPFAM" id="SSF81901">
    <property type="entry name" value="HCP-like"/>
    <property type="match status" value="1"/>
</dbReference>
<sequence>MKNVAFFLAALFISASLLAQNKGKAEFDKGLAAYTKQDYAAAQEPFKQAAAKGDSAAMGYLGFMYEYGQGVAKDYQTAVSWYQKSSAKEERRAQFQLAGLYAKGLGVDIDTVKALELYKRAANNGAQGAMMIVGNAYETGLGAPQNYAEARLWYNKIGAEYAERADKRIGFMQAAKASGKPLKFSSVHNFKAAFLPGYNQVVLHAAQSYEAYANRVYYTDVDYRIIDLKTMAYRSIIKKPYSWITDYNAITRSKIAFSDMVYRAAFEVGAAPDSLRARQYALVKPYLMLNNSKYMKPEWDFLSRLNDGSLIYAVVNKKWSSRKADIILYRQQNAMSDVLEKYFVIPGIEYPELNLIISENGKRLVYRDDIHTSKCPVYDIPSGKKVGTVDLRSDWVYMYNGIVKFTPGGDSLVTVSHRDLMSIAVVDIKTGKATVDIKVPTNELDENSEEYGFEEHEKYANILRDKAPYIMDITADGKQVLVATTNKLAIINMDGSPAKFITSPGLSLYDAIVQRVYEDRAHKKLSADRTAMFSKIDAEVERRYSREYAERNAAGAARREANEAAIAEYRRTHPYGNTTDSKPAGSSNASAQTEAERHRKAMDQIYRDTEKMNKRFAQWKD</sequence>
<dbReference type="InterPro" id="IPR011044">
    <property type="entry name" value="Quino_amine_DH_bsu"/>
</dbReference>
<evidence type="ECO:0000313" key="4">
    <source>
        <dbReference type="Proteomes" id="UP000189739"/>
    </source>
</evidence>
<feature type="chain" id="PRO_5013069021" description="Sel1 repeat protein" evidence="2">
    <location>
        <begin position="20"/>
        <end position="621"/>
    </location>
</feature>
<dbReference type="InterPro" id="IPR011990">
    <property type="entry name" value="TPR-like_helical_dom_sf"/>
</dbReference>
<protein>
    <recommendedName>
        <fullName evidence="5">Sel1 repeat protein</fullName>
    </recommendedName>
</protein>
<dbReference type="EMBL" id="MBTF01000023">
    <property type="protein sequence ID" value="OOQ58718.1"/>
    <property type="molecule type" value="Genomic_DNA"/>
</dbReference>
<dbReference type="Pfam" id="PF08238">
    <property type="entry name" value="Sel1"/>
    <property type="match status" value="3"/>
</dbReference>
<gene>
    <name evidence="3" type="ORF">BC343_08635</name>
</gene>
<dbReference type="InterPro" id="IPR052945">
    <property type="entry name" value="Mitotic_Regulator"/>
</dbReference>
<dbReference type="AlphaFoldDB" id="A0A1S9PDQ5"/>
<comment type="caution">
    <text evidence="3">The sequence shown here is derived from an EMBL/GenBank/DDBJ whole genome shotgun (WGS) entry which is preliminary data.</text>
</comment>
<evidence type="ECO:0000256" key="2">
    <source>
        <dbReference type="SAM" id="SignalP"/>
    </source>
</evidence>
<reference evidence="3 4" key="1">
    <citation type="submission" date="2016-07" db="EMBL/GenBank/DDBJ databases">
        <title>Genomic analysis of zinc-resistant bacterium Mucilaginibacter pedocola TBZ30.</title>
        <authorList>
            <person name="Huang J."/>
            <person name="Tang J."/>
        </authorList>
    </citation>
    <scope>NUCLEOTIDE SEQUENCE [LARGE SCALE GENOMIC DNA]</scope>
    <source>
        <strain evidence="3 4">TBZ30</strain>
    </source>
</reference>
<dbReference type="InterPro" id="IPR006597">
    <property type="entry name" value="Sel1-like"/>
</dbReference>
<feature type="compositionally biased region" description="Basic and acidic residues" evidence="1">
    <location>
        <begin position="594"/>
        <end position="608"/>
    </location>
</feature>
<feature type="region of interest" description="Disordered" evidence="1">
    <location>
        <begin position="573"/>
        <end position="608"/>
    </location>
</feature>
<dbReference type="RefSeq" id="WP_078349425.1">
    <property type="nucleotide sequence ID" value="NZ_MBTF01000023.1"/>
</dbReference>
<name>A0A1S9PDQ5_9SPHI</name>
<feature type="signal peptide" evidence="2">
    <location>
        <begin position="1"/>
        <end position="19"/>
    </location>
</feature>
<keyword evidence="2" id="KW-0732">Signal</keyword>